<dbReference type="SUPFAM" id="SSF53098">
    <property type="entry name" value="Ribonuclease H-like"/>
    <property type="match status" value="1"/>
</dbReference>
<dbReference type="RefSeq" id="WP_058623031.1">
    <property type="nucleotide sequence ID" value="NZ_LDRT01000027.1"/>
</dbReference>
<comment type="caution">
    <text evidence="2">The sequence shown here is derived from an EMBL/GenBank/DDBJ whole genome shotgun (WGS) entry which is preliminary data.</text>
</comment>
<dbReference type="GO" id="GO:0003676">
    <property type="term" value="F:nucleic acid binding"/>
    <property type="evidence" value="ECO:0007669"/>
    <property type="project" value="InterPro"/>
</dbReference>
<dbReference type="GO" id="GO:0015074">
    <property type="term" value="P:DNA integration"/>
    <property type="evidence" value="ECO:0007669"/>
    <property type="project" value="InterPro"/>
</dbReference>
<dbReference type="OrthoDB" id="52928at2"/>
<dbReference type="InterPro" id="IPR047656">
    <property type="entry name" value="IS481-like_transpos"/>
</dbReference>
<feature type="domain" description="Integrase catalytic" evidence="1">
    <location>
        <begin position="150"/>
        <end position="324"/>
    </location>
</feature>
<sequence length="333" mass="37624">MTHRNSPLSVEGRRRLVERCKTRPIAHVAAEMGISRATASKWVHRHREFGEVGLLDRSSTPKQSPTATPNVVVREVERMRREHKCSAARITFELEQVGIQISRRTVSRILTDLQLNRRRFIDPTGESNREARKIVARCPGHMVHLDVKKVGRIPDGGGWRAHGKDSPEARAVARTKTRGTRAGYVYLHSAIDGYSRLAYTEALPNEQAATAVAFLARARAWFAAHGITHIERIVTDNGSCYRASALADALAGSRHQRITPYTPRHNGKIERYNRILAEEFLYARTWTSEDERANALERWNLHYNYHRPHGAADGQPPATLVPIRVNNVLASYI</sequence>
<dbReference type="PANTHER" id="PTHR35004:SF6">
    <property type="entry name" value="TRANSPOSASE"/>
    <property type="match status" value="1"/>
</dbReference>
<dbReference type="EMBL" id="LDRT01000027">
    <property type="protein sequence ID" value="KTR95681.1"/>
    <property type="molecule type" value="Genomic_DNA"/>
</dbReference>
<dbReference type="Gene3D" id="3.30.420.10">
    <property type="entry name" value="Ribonuclease H-like superfamily/Ribonuclease H"/>
    <property type="match status" value="1"/>
</dbReference>
<evidence type="ECO:0000259" key="1">
    <source>
        <dbReference type="PROSITE" id="PS50994"/>
    </source>
</evidence>
<dbReference type="AlphaFoldDB" id="A0A147EZW5"/>
<dbReference type="PANTHER" id="PTHR35004">
    <property type="entry name" value="TRANSPOSASE RV3428C-RELATED"/>
    <property type="match status" value="1"/>
</dbReference>
<dbReference type="Proteomes" id="UP000075025">
    <property type="component" value="Unassembled WGS sequence"/>
</dbReference>
<proteinExistence type="predicted"/>
<evidence type="ECO:0000313" key="3">
    <source>
        <dbReference type="Proteomes" id="UP000075025"/>
    </source>
</evidence>
<organism evidence="2 3">
    <name type="scientific">Microbacterium testaceum</name>
    <name type="common">Aureobacterium testaceum</name>
    <name type="synonym">Brevibacterium testaceum</name>
    <dbReference type="NCBI Taxonomy" id="2033"/>
    <lineage>
        <taxon>Bacteria</taxon>
        <taxon>Bacillati</taxon>
        <taxon>Actinomycetota</taxon>
        <taxon>Actinomycetes</taxon>
        <taxon>Micrococcales</taxon>
        <taxon>Microbacteriaceae</taxon>
        <taxon>Microbacterium</taxon>
    </lineage>
</organism>
<gene>
    <name evidence="2" type="ORF">NS220_05255</name>
</gene>
<dbReference type="SUPFAM" id="SSF46689">
    <property type="entry name" value="Homeodomain-like"/>
    <property type="match status" value="1"/>
</dbReference>
<dbReference type="PATRIC" id="fig|2033.6.peg.1982"/>
<dbReference type="Pfam" id="PF13565">
    <property type="entry name" value="HTH_32"/>
    <property type="match status" value="1"/>
</dbReference>
<dbReference type="InterPro" id="IPR001584">
    <property type="entry name" value="Integrase_cat-core"/>
</dbReference>
<reference evidence="2 3" key="1">
    <citation type="journal article" date="2016" name="Front. Microbiol.">
        <title>Genomic Resource of Rice Seed Associated Bacteria.</title>
        <authorList>
            <person name="Midha S."/>
            <person name="Bansal K."/>
            <person name="Sharma S."/>
            <person name="Kumar N."/>
            <person name="Patil P.P."/>
            <person name="Chaudhry V."/>
            <person name="Patil P.B."/>
        </authorList>
    </citation>
    <scope>NUCLEOTIDE SEQUENCE [LARGE SCALE GENOMIC DNA]</scope>
    <source>
        <strain evidence="2 3">NS220</strain>
    </source>
</reference>
<evidence type="ECO:0000313" key="2">
    <source>
        <dbReference type="EMBL" id="KTR95681.1"/>
    </source>
</evidence>
<dbReference type="NCBIfam" id="NF033577">
    <property type="entry name" value="transpos_IS481"/>
    <property type="match status" value="1"/>
</dbReference>
<name>A0A147EZW5_MICTE</name>
<dbReference type="InterPro" id="IPR009057">
    <property type="entry name" value="Homeodomain-like_sf"/>
</dbReference>
<dbReference type="InterPro" id="IPR012337">
    <property type="entry name" value="RNaseH-like_sf"/>
</dbReference>
<dbReference type="InterPro" id="IPR036397">
    <property type="entry name" value="RNaseH_sf"/>
</dbReference>
<protein>
    <submittedName>
        <fullName evidence="2">Transposase</fullName>
    </submittedName>
</protein>
<accession>A0A147EZW5</accession>
<dbReference type="Pfam" id="PF13683">
    <property type="entry name" value="rve_3"/>
    <property type="match status" value="1"/>
</dbReference>
<dbReference type="PROSITE" id="PS50994">
    <property type="entry name" value="INTEGRASE"/>
    <property type="match status" value="1"/>
</dbReference>